<comment type="caution">
    <text evidence="2">The sequence shown here is derived from an EMBL/GenBank/DDBJ whole genome shotgun (WGS) entry which is preliminary data.</text>
</comment>
<dbReference type="EMBL" id="JBJKBG010000009">
    <property type="protein sequence ID" value="KAL3723381.1"/>
    <property type="molecule type" value="Genomic_DNA"/>
</dbReference>
<keyword evidence="1" id="KW-0732">Signal</keyword>
<organism evidence="2 3">
    <name type="scientific">Eucalyptus globulus</name>
    <name type="common">Tasmanian blue gum</name>
    <dbReference type="NCBI Taxonomy" id="34317"/>
    <lineage>
        <taxon>Eukaryota</taxon>
        <taxon>Viridiplantae</taxon>
        <taxon>Streptophyta</taxon>
        <taxon>Embryophyta</taxon>
        <taxon>Tracheophyta</taxon>
        <taxon>Spermatophyta</taxon>
        <taxon>Magnoliopsida</taxon>
        <taxon>eudicotyledons</taxon>
        <taxon>Gunneridae</taxon>
        <taxon>Pentapetalae</taxon>
        <taxon>rosids</taxon>
        <taxon>malvids</taxon>
        <taxon>Myrtales</taxon>
        <taxon>Myrtaceae</taxon>
        <taxon>Myrtoideae</taxon>
        <taxon>Eucalypteae</taxon>
        <taxon>Eucalyptus</taxon>
    </lineage>
</organism>
<reference evidence="2 3" key="1">
    <citation type="submission" date="2024-11" db="EMBL/GenBank/DDBJ databases">
        <title>Chromosome-level genome assembly of Eucalyptus globulus Labill. provides insights into its genome evolution.</title>
        <authorList>
            <person name="Li X."/>
        </authorList>
    </citation>
    <scope>NUCLEOTIDE SEQUENCE [LARGE SCALE GENOMIC DNA]</scope>
    <source>
        <strain evidence="2">CL2024</strain>
        <tissue evidence="2">Fresh tender leaves</tissue>
    </source>
</reference>
<accession>A0ABD3JBF3</accession>
<feature type="chain" id="PRO_5044795069" evidence="1">
    <location>
        <begin position="21"/>
        <end position="66"/>
    </location>
</feature>
<keyword evidence="3" id="KW-1185">Reference proteome</keyword>
<evidence type="ECO:0000313" key="3">
    <source>
        <dbReference type="Proteomes" id="UP001634007"/>
    </source>
</evidence>
<dbReference type="AlphaFoldDB" id="A0ABD3JBF3"/>
<evidence type="ECO:0000256" key="1">
    <source>
        <dbReference type="SAM" id="SignalP"/>
    </source>
</evidence>
<dbReference type="PROSITE" id="PS51257">
    <property type="entry name" value="PROKAR_LIPOPROTEIN"/>
    <property type="match status" value="1"/>
</dbReference>
<feature type="signal peptide" evidence="1">
    <location>
        <begin position="1"/>
        <end position="20"/>
    </location>
</feature>
<name>A0ABD3JBF3_EUCGL</name>
<evidence type="ECO:0000313" key="2">
    <source>
        <dbReference type="EMBL" id="KAL3723381.1"/>
    </source>
</evidence>
<dbReference type="Proteomes" id="UP001634007">
    <property type="component" value="Unassembled WGS sequence"/>
</dbReference>
<protein>
    <submittedName>
        <fullName evidence="2">Uncharacterized protein</fullName>
    </submittedName>
</protein>
<gene>
    <name evidence="2" type="ORF">ACJRO7_035550</name>
</gene>
<proteinExistence type="predicted"/>
<sequence length="66" mass="7119">MQLNLNKALFLSYLLTVALSCKTAPREINATANSTSMRWHWPLSRVPHWLSASGVGGNGGSGHVGR</sequence>